<feature type="region of interest" description="Disordered" evidence="6">
    <location>
        <begin position="739"/>
        <end position="813"/>
    </location>
</feature>
<feature type="compositionally biased region" description="Acidic residues" evidence="6">
    <location>
        <begin position="274"/>
        <end position="286"/>
    </location>
</feature>
<feature type="binding site" evidence="5">
    <location>
        <position position="134"/>
    </location>
    <ligand>
        <name>ATP</name>
        <dbReference type="ChEBI" id="CHEBI:30616"/>
    </ligand>
</feature>
<feature type="compositionally biased region" description="Basic and acidic residues" evidence="6">
    <location>
        <begin position="287"/>
        <end position="309"/>
    </location>
</feature>
<keyword evidence="3 5" id="KW-0067">ATP-binding</keyword>
<evidence type="ECO:0000313" key="8">
    <source>
        <dbReference type="EMBL" id="PJF16981.1"/>
    </source>
</evidence>
<feature type="region of interest" description="Disordered" evidence="6">
    <location>
        <begin position="274"/>
        <end position="309"/>
    </location>
</feature>
<dbReference type="HAMAP" id="MF_00505">
    <property type="entry name" value="HSP90"/>
    <property type="match status" value="1"/>
</dbReference>
<evidence type="ECO:0000256" key="7">
    <source>
        <dbReference type="SAM" id="SignalP"/>
    </source>
</evidence>
<evidence type="ECO:0000256" key="3">
    <source>
        <dbReference type="ARBA" id="ARBA00022840"/>
    </source>
</evidence>
<evidence type="ECO:0000256" key="5">
    <source>
        <dbReference type="PIRSR" id="PIRSR002583-1"/>
    </source>
</evidence>
<evidence type="ECO:0000256" key="2">
    <source>
        <dbReference type="ARBA" id="ARBA00022741"/>
    </source>
</evidence>
<dbReference type="Gene3D" id="3.40.50.11260">
    <property type="match status" value="1"/>
</dbReference>
<name>A0A2H9TGW2_9FUNG</name>
<feature type="binding site" evidence="5">
    <location>
        <begin position="154"/>
        <end position="155"/>
    </location>
    <ligand>
        <name>ATP</name>
        <dbReference type="ChEBI" id="CHEBI:30616"/>
    </ligand>
</feature>
<keyword evidence="2 5" id="KW-0547">Nucleotide-binding</keyword>
<accession>A0A2H9TGW2</accession>
<comment type="caution">
    <text evidence="8">The sequence shown here is derived from an EMBL/GenBank/DDBJ whole genome shotgun (WGS) entry which is preliminary data.</text>
</comment>
<feature type="binding site" evidence="5">
    <location>
        <position position="85"/>
    </location>
    <ligand>
        <name>ATP</name>
        <dbReference type="ChEBI" id="CHEBI:30616"/>
    </ligand>
</feature>
<dbReference type="PRINTS" id="PR00775">
    <property type="entry name" value="HEATSHOCK90"/>
</dbReference>
<keyword evidence="4" id="KW-0143">Chaperone</keyword>
<dbReference type="GO" id="GO:0005524">
    <property type="term" value="F:ATP binding"/>
    <property type="evidence" value="ECO:0007669"/>
    <property type="project" value="UniProtKB-KW"/>
</dbReference>
<feature type="compositionally biased region" description="Basic and acidic residues" evidence="6">
    <location>
        <begin position="762"/>
        <end position="813"/>
    </location>
</feature>
<dbReference type="SUPFAM" id="SSF54211">
    <property type="entry name" value="Ribosomal protein S5 domain 2-like"/>
    <property type="match status" value="1"/>
</dbReference>
<keyword evidence="9" id="KW-1185">Reference proteome</keyword>
<evidence type="ECO:0000256" key="1">
    <source>
        <dbReference type="ARBA" id="ARBA00008239"/>
    </source>
</evidence>
<dbReference type="SUPFAM" id="SSF110942">
    <property type="entry name" value="HSP90 C-terminal domain"/>
    <property type="match status" value="1"/>
</dbReference>
<feature type="binding site" evidence="5">
    <location>
        <position position="153"/>
    </location>
    <ligand>
        <name>ATP</name>
        <dbReference type="ChEBI" id="CHEBI:30616"/>
    </ligand>
</feature>
<organism evidence="8 9">
    <name type="scientific">Paramicrosporidium saccamoebae</name>
    <dbReference type="NCBI Taxonomy" id="1246581"/>
    <lineage>
        <taxon>Eukaryota</taxon>
        <taxon>Fungi</taxon>
        <taxon>Fungi incertae sedis</taxon>
        <taxon>Cryptomycota</taxon>
        <taxon>Cryptomycota incertae sedis</taxon>
        <taxon>Paramicrosporidium</taxon>
    </lineage>
</organism>
<dbReference type="Gene3D" id="1.20.120.790">
    <property type="entry name" value="Heat shock protein 90, C-terminal domain"/>
    <property type="match status" value="1"/>
</dbReference>
<dbReference type="STRING" id="1246581.A0A2H9TGW2"/>
<feature type="binding site" evidence="5">
    <location>
        <position position="139"/>
    </location>
    <ligand>
        <name>ATP</name>
        <dbReference type="ChEBI" id="CHEBI:30616"/>
    </ligand>
</feature>
<evidence type="ECO:0000256" key="4">
    <source>
        <dbReference type="ARBA" id="ARBA00023186"/>
    </source>
</evidence>
<dbReference type="NCBIfam" id="NF003555">
    <property type="entry name" value="PRK05218.1"/>
    <property type="match status" value="1"/>
</dbReference>
<feature type="binding site" evidence="5">
    <location>
        <position position="229"/>
    </location>
    <ligand>
        <name>ATP</name>
        <dbReference type="ChEBI" id="CHEBI:30616"/>
    </ligand>
</feature>
<comment type="similarity">
    <text evidence="1">Belongs to the heat shock protein 90 family.</text>
</comment>
<dbReference type="InterPro" id="IPR036890">
    <property type="entry name" value="HATPase_C_sf"/>
</dbReference>
<dbReference type="SUPFAM" id="SSF55874">
    <property type="entry name" value="ATPase domain of HSP90 chaperone/DNA topoisomerase II/histidine kinase"/>
    <property type="match status" value="1"/>
</dbReference>
<dbReference type="PIRSF" id="PIRSF002583">
    <property type="entry name" value="Hsp90"/>
    <property type="match status" value="1"/>
</dbReference>
<reference evidence="8 9" key="1">
    <citation type="submission" date="2016-10" db="EMBL/GenBank/DDBJ databases">
        <title>The genome of Paramicrosporidium saccamoebae is the missing link in understanding Cryptomycota and Microsporidia evolution.</title>
        <authorList>
            <person name="Quandt C.A."/>
            <person name="Beaudet D."/>
            <person name="Corsaro D."/>
            <person name="Michel R."/>
            <person name="Corradi N."/>
            <person name="James T."/>
        </authorList>
    </citation>
    <scope>NUCLEOTIDE SEQUENCE [LARGE SCALE GENOMIC DNA]</scope>
    <source>
        <strain evidence="8 9">KSL3</strain>
    </source>
</reference>
<dbReference type="Gene3D" id="3.30.565.10">
    <property type="entry name" value="Histidine kinase-like ATPase, C-terminal domain"/>
    <property type="match status" value="1"/>
</dbReference>
<proteinExistence type="inferred from homology"/>
<dbReference type="PANTHER" id="PTHR11528">
    <property type="entry name" value="HEAT SHOCK PROTEIN 90 FAMILY MEMBER"/>
    <property type="match status" value="1"/>
</dbReference>
<dbReference type="Proteomes" id="UP000240830">
    <property type="component" value="Unassembled WGS sequence"/>
</dbReference>
<dbReference type="InterPro" id="IPR037196">
    <property type="entry name" value="HSP90_C"/>
</dbReference>
<feature type="chain" id="PRO_5014112258" description="Histidine kinase/HSP90-like ATPase domain-containing protein" evidence="7">
    <location>
        <begin position="27"/>
        <end position="813"/>
    </location>
</feature>
<evidence type="ECO:0000256" key="6">
    <source>
        <dbReference type="SAM" id="MobiDB-lite"/>
    </source>
</evidence>
<sequence>MKLQKCWLSAGLTAALLASLILNVHTKQENESNDLDVVTHPKLDASVFADKPGNQEKHQFGAEVSRLLNMITNSLYTDHTAVVRELLSNAVDAIEKQYDTQLVKTASGGEMDDIANYKVVVEVDKENGILSITDNGIGMTHDELKSFLGTIAKSGTAEFASAKNKKTNESETMIGQFGVGFYSSLLIAEKVAVVSKNDNDPKQWIWETDATASFHITEDPNGNTLKRGTRVMLKLKPTATDFLEHDKLEKMMKEYFGHKRHRIYLVKPKTITEEVPDEEAEAEAKEEEEKKDGDVEVEEEKKEKKPKTKKVEKTIMENILISQGAKPVWTRSPSEVKLEEYEALYKKLSGDKNGKFMTHTHFAGETALSESFSAILYIPERPPFSPFSQKDQELDIKLHVRGVFVTAKLQDFLPKYLSFVKGVINSDDLSLNISREILQNTAELRGVRKMVLKKTIAMMNDLAADKDKYKKFYEAYSSFIKMEISENEDNRSMLAKLLRYRTTKSGEQMRSLEEYIESLPEAQKTKKVIYYLAGKADEVNKSPFLGRFADKGIEVVLMTDPVDEHTIERMTKYEDFKFENIAKDGIKLDEDDDKEIKEYEEKYKTAKTWLDKALKDSVEKVVFVPGPANVPGSFKSSQFGWTGNMERLIMAQSSVQEDPMLSFFSKQKKILELNPKNPLVHEILDRANSGKATKELKTILRTFTDSMMIWSGYSIRDPVVFAKGVDRLMHQALGLSVEPIASEPEKEESEAEDDLSLGSIDMDTKTEKSEEDIKTEKSEDVKAEKSEDVKTEKDAKTEKEEPKKEGEHDKEEL</sequence>
<dbReference type="Pfam" id="PF00183">
    <property type="entry name" value="HSP90"/>
    <property type="match status" value="1"/>
</dbReference>
<dbReference type="EMBL" id="MTSL01000199">
    <property type="protein sequence ID" value="PJF16981.1"/>
    <property type="molecule type" value="Genomic_DNA"/>
</dbReference>
<dbReference type="Pfam" id="PF13589">
    <property type="entry name" value="HATPase_c_3"/>
    <property type="match status" value="1"/>
</dbReference>
<feature type="binding site" evidence="5">
    <location>
        <position position="435"/>
    </location>
    <ligand>
        <name>ATP</name>
        <dbReference type="ChEBI" id="CHEBI:30616"/>
    </ligand>
</feature>
<keyword evidence="7" id="KW-0732">Signal</keyword>
<feature type="binding site" evidence="5">
    <location>
        <begin position="176"/>
        <end position="181"/>
    </location>
    <ligand>
        <name>ATP</name>
        <dbReference type="ChEBI" id="CHEBI:30616"/>
    </ligand>
</feature>
<evidence type="ECO:0000313" key="9">
    <source>
        <dbReference type="Proteomes" id="UP000240830"/>
    </source>
</evidence>
<dbReference type="GO" id="GO:0051082">
    <property type="term" value="F:unfolded protein binding"/>
    <property type="evidence" value="ECO:0007669"/>
    <property type="project" value="InterPro"/>
</dbReference>
<gene>
    <name evidence="8" type="ORF">PSACC_03210</name>
</gene>
<feature type="signal peptide" evidence="7">
    <location>
        <begin position="1"/>
        <end position="26"/>
    </location>
</feature>
<dbReference type="AlphaFoldDB" id="A0A2H9TGW2"/>
<dbReference type="InterPro" id="IPR001404">
    <property type="entry name" value="Hsp90_fam"/>
</dbReference>
<dbReference type="GO" id="GO:0016887">
    <property type="term" value="F:ATP hydrolysis activity"/>
    <property type="evidence" value="ECO:0007669"/>
    <property type="project" value="InterPro"/>
</dbReference>
<feature type="compositionally biased region" description="Acidic residues" evidence="6">
    <location>
        <begin position="745"/>
        <end position="755"/>
    </location>
</feature>
<dbReference type="GO" id="GO:0140662">
    <property type="term" value="F:ATP-dependent protein folding chaperone"/>
    <property type="evidence" value="ECO:0007669"/>
    <property type="project" value="InterPro"/>
</dbReference>
<protein>
    <recommendedName>
        <fullName evidence="10">Histidine kinase/HSP90-like ATPase domain-containing protein</fullName>
    </recommendedName>
</protein>
<dbReference type="Gene3D" id="3.30.230.80">
    <property type="match status" value="1"/>
</dbReference>
<dbReference type="OrthoDB" id="28737at2759"/>
<dbReference type="InterPro" id="IPR020568">
    <property type="entry name" value="Ribosomal_Su5_D2-typ_SF"/>
</dbReference>
<feature type="binding site" evidence="5">
    <location>
        <position position="89"/>
    </location>
    <ligand>
        <name>ATP</name>
        <dbReference type="ChEBI" id="CHEBI:30616"/>
    </ligand>
</feature>
<dbReference type="InterPro" id="IPR020575">
    <property type="entry name" value="Hsp90_N"/>
</dbReference>
<evidence type="ECO:0008006" key="10">
    <source>
        <dbReference type="Google" id="ProtNLM"/>
    </source>
</evidence>